<protein>
    <submittedName>
        <fullName evidence="2">Uncharacterized protein</fullName>
    </submittedName>
</protein>
<gene>
    <name evidence="2" type="ORF">SHI21_18925</name>
</gene>
<feature type="signal peptide" evidence="1">
    <location>
        <begin position="1"/>
        <end position="18"/>
    </location>
</feature>
<organism evidence="2 3">
    <name type="scientific">Bacteriovorax antarcticus</name>
    <dbReference type="NCBI Taxonomy" id="3088717"/>
    <lineage>
        <taxon>Bacteria</taxon>
        <taxon>Pseudomonadati</taxon>
        <taxon>Bdellovibrionota</taxon>
        <taxon>Bacteriovoracia</taxon>
        <taxon>Bacteriovoracales</taxon>
        <taxon>Bacteriovoracaceae</taxon>
        <taxon>Bacteriovorax</taxon>
    </lineage>
</organism>
<accession>A0ABU5VZ24</accession>
<name>A0ABU5VZ24_9BACT</name>
<sequence length="280" mass="31147">MKNIITCMAILSTTTALAGFSVEGKLEQGLNLAKAVQTLAAGNKSLIDQAQVELTDLELRVKTSDSKNPKLLKSLADCSATLKKQNDSAVEGWNEYDVQVLADDGMKKYAELKADVARYIEVEACKSCDAEVRTITLDKYAYRISLELIQLKNLTEKGFEKNKRVDYQVSTQICNFDGYFSYNDSEKFTKLKNWSSGGYNTLLSPLEVLNPQMSKTLGFIADKAPIKVNRTASKFGTASSQYTKGQINMKITYDDLLITGIDNVRHPEVANPILVINRDR</sequence>
<evidence type="ECO:0000256" key="1">
    <source>
        <dbReference type="SAM" id="SignalP"/>
    </source>
</evidence>
<evidence type="ECO:0000313" key="3">
    <source>
        <dbReference type="Proteomes" id="UP001302274"/>
    </source>
</evidence>
<reference evidence="2 3" key="1">
    <citation type="submission" date="2023-11" db="EMBL/GenBank/DDBJ databases">
        <title>A Novel Polar Bacteriovorax (B. antarcticus) Isolated from the Biocrust in Antarctica.</title>
        <authorList>
            <person name="Mun W."/>
            <person name="Choi S.Y."/>
            <person name="Mitchell R.J."/>
        </authorList>
    </citation>
    <scope>NUCLEOTIDE SEQUENCE [LARGE SCALE GENOMIC DNA]</scope>
    <source>
        <strain evidence="2 3">PP10</strain>
    </source>
</reference>
<dbReference type="Proteomes" id="UP001302274">
    <property type="component" value="Unassembled WGS sequence"/>
</dbReference>
<keyword evidence="1" id="KW-0732">Signal</keyword>
<proteinExistence type="predicted"/>
<dbReference type="RefSeq" id="WP_323578662.1">
    <property type="nucleotide sequence ID" value="NZ_JAYGJQ010000003.1"/>
</dbReference>
<comment type="caution">
    <text evidence="2">The sequence shown here is derived from an EMBL/GenBank/DDBJ whole genome shotgun (WGS) entry which is preliminary data.</text>
</comment>
<feature type="chain" id="PRO_5045057658" evidence="1">
    <location>
        <begin position="19"/>
        <end position="280"/>
    </location>
</feature>
<evidence type="ECO:0000313" key="2">
    <source>
        <dbReference type="EMBL" id="MEA9358316.1"/>
    </source>
</evidence>
<dbReference type="EMBL" id="JAYGJQ010000003">
    <property type="protein sequence ID" value="MEA9358316.1"/>
    <property type="molecule type" value="Genomic_DNA"/>
</dbReference>
<keyword evidence="3" id="KW-1185">Reference proteome</keyword>